<dbReference type="Pfam" id="PF11185">
    <property type="entry name" value="DUF2971"/>
    <property type="match status" value="1"/>
</dbReference>
<organism evidence="1 2">
    <name type="scientific">Mediterraneibacter gnavus</name>
    <name type="common">Ruminococcus gnavus</name>
    <dbReference type="NCBI Taxonomy" id="33038"/>
    <lineage>
        <taxon>Bacteria</taxon>
        <taxon>Bacillati</taxon>
        <taxon>Bacillota</taxon>
        <taxon>Clostridia</taxon>
        <taxon>Lachnospirales</taxon>
        <taxon>Lachnospiraceae</taxon>
        <taxon>Mediterraneibacter</taxon>
    </lineage>
</organism>
<name>A0A414SEF2_MEDGN</name>
<comment type="caution">
    <text evidence="1">The sequence shown here is derived from an EMBL/GenBank/DDBJ whole genome shotgun (WGS) entry which is preliminary data.</text>
</comment>
<evidence type="ECO:0000313" key="2">
    <source>
        <dbReference type="Proteomes" id="UP000285697"/>
    </source>
</evidence>
<accession>A0A414SEF2</accession>
<reference evidence="1 2" key="1">
    <citation type="submission" date="2018-08" db="EMBL/GenBank/DDBJ databases">
        <title>A genome reference for cultivated species of the human gut microbiota.</title>
        <authorList>
            <person name="Zou Y."/>
            <person name="Xue W."/>
            <person name="Luo G."/>
        </authorList>
    </citation>
    <scope>NUCLEOTIDE SEQUENCE [LARGE SCALE GENOMIC DNA]</scope>
    <source>
        <strain evidence="1 2">AM22-7AC</strain>
    </source>
</reference>
<proteinExistence type="predicted"/>
<dbReference type="InterPro" id="IPR021352">
    <property type="entry name" value="DUF2971"/>
</dbReference>
<dbReference type="Proteomes" id="UP000285697">
    <property type="component" value="Unassembled WGS sequence"/>
</dbReference>
<dbReference type="RefSeq" id="WP_118263080.1">
    <property type="nucleotide sequence ID" value="NZ_QRIA01000014.1"/>
</dbReference>
<gene>
    <name evidence="1" type="ORF">DW270_10870</name>
</gene>
<protein>
    <submittedName>
        <fullName evidence="1">DUF2971 domain-containing protein</fullName>
    </submittedName>
</protein>
<dbReference type="AlphaFoldDB" id="A0A414SEF2"/>
<dbReference type="EMBL" id="QRIA01000014">
    <property type="protein sequence ID" value="RHG17531.1"/>
    <property type="molecule type" value="Genomic_DNA"/>
</dbReference>
<sequence>MDKNIVYHYCNLNTFYSIILNKTLRLSDITKSNDQLEITWANNIIRKAFSNSYNELKDEIKNRLKKEDYMIRVEEKIALYFEQNELRNKFFVVCFSGKNSGDLLSQWRGYGDDGQGIAIGINEFVLKKISDSVQMYEKEEQQCILYNKVIYDEKNQENKIKEIVIHFMEKLNGQSIDNGFGINNRLESILLECFPRLYQEAIFMKNPFFKEEDESRLVICEGKTGEKIENREFITSKKKYYIRNNQLVGYYDINLEKIKEQKILEIVMGPKCKLDKNTLLSFLQDNQFMVQEEIIHYSKGSYQ</sequence>
<evidence type="ECO:0000313" key="1">
    <source>
        <dbReference type="EMBL" id="RHG17531.1"/>
    </source>
</evidence>